<keyword evidence="4" id="KW-1185">Reference proteome</keyword>
<dbReference type="Pfam" id="PF07715">
    <property type="entry name" value="Plug"/>
    <property type="match status" value="1"/>
</dbReference>
<dbReference type="Gene3D" id="2.60.40.1120">
    <property type="entry name" value="Carboxypeptidase-like, regulatory domain"/>
    <property type="match status" value="1"/>
</dbReference>
<dbReference type="Pfam" id="PF13715">
    <property type="entry name" value="CarbopepD_reg_2"/>
    <property type="match status" value="1"/>
</dbReference>
<dbReference type="PROSITE" id="PS52016">
    <property type="entry name" value="TONB_DEPENDENT_REC_3"/>
    <property type="match status" value="1"/>
</dbReference>
<dbReference type="InterPro" id="IPR039426">
    <property type="entry name" value="TonB-dep_rcpt-like"/>
</dbReference>
<dbReference type="Proteomes" id="UP001560573">
    <property type="component" value="Unassembled WGS sequence"/>
</dbReference>
<evidence type="ECO:0000313" key="4">
    <source>
        <dbReference type="Proteomes" id="UP001560573"/>
    </source>
</evidence>
<evidence type="ECO:0000259" key="2">
    <source>
        <dbReference type="Pfam" id="PF07715"/>
    </source>
</evidence>
<dbReference type="Gene3D" id="2.170.130.10">
    <property type="entry name" value="TonB-dependent receptor, plug domain"/>
    <property type="match status" value="1"/>
</dbReference>
<keyword evidence="1" id="KW-0998">Cell outer membrane</keyword>
<protein>
    <submittedName>
        <fullName evidence="3">TonB-dependent receptor</fullName>
    </submittedName>
</protein>
<proteinExistence type="inferred from homology"/>
<dbReference type="InterPro" id="IPR023997">
    <property type="entry name" value="TonB-dep_OMP_SusC/RagA_CS"/>
</dbReference>
<dbReference type="RefSeq" id="WP_369329733.1">
    <property type="nucleotide sequence ID" value="NZ_JAULBC010000003.1"/>
</dbReference>
<reference evidence="3 4" key="1">
    <citation type="submission" date="2023-07" db="EMBL/GenBank/DDBJ databases">
        <authorList>
            <person name="Lian W.-H."/>
        </authorList>
    </citation>
    <scope>NUCLEOTIDE SEQUENCE [LARGE SCALE GENOMIC DNA]</scope>
    <source>
        <strain evidence="3 4">SYSU DXS3180</strain>
    </source>
</reference>
<name>A0ABV3ZFF5_9BACT</name>
<sequence length="1164" mass="128126">MKKSPIPSMTFLLKTGVMALCVTFLFINVLFARRILSQEVLEKKVTLIVQNQKLETAINMLEEQVGIKFNYSSRVIDINKKVSFSLSNMTLKSLLDGYFKTIGIGYKLVNNHIVLFEENSSDLLDVLHGAVFADNINGRVVDENGNPVNAASITIKGTTRGTTTNEKGEFTLRAETGDVLEIISLNFTPSSYIVKSHDKDILITLTAVIGDLADVVVIGYGVQKKEALTGAIGVIKASQLGDRVSASPATLLQGLTPGVNVMQSGGYPGAGAGIKIREVASWNGTTDPLFVIDGIIRDKNVFAALNPADIDNISILKDAASASIYGMQAGNGVVLVTTKRGSSEKTQISYSGSYTFNKPTVIPGRMSAYDNFAFHNSILSQRNIPQTDPQYYTPDELEYFKTHSYDWLANTWQTPNNTNHLLSVSGGSKAIRYYVSGGYLSQNGATSNSYNKYNLIAKLDGQINSSLSFMLDLNASWDNGSRPYWPADGGALNLGNTYNRILMVIPSRPDFINGLPVGNLDNTNVANLAKGAGGYIRPANNYLSPTFQLKYNIPGIKGLSAKGVFAYNTYNGYSRTFANAPYIYYFKTAGEHKHIITDQLDSSRAGGYKVLDGAVVAGTGAPQQLSETWQKNSNYQLDLMLNYARAFGKHNISGFIGYEQLSGKGQIISGRAAYYNNIDYQQIDGGSTSSVNRYVSGNQQNLNGQASYFGRLDYNYDGRYMIGVTFRADGSYIFPPDKRWGYFPAASAAWNISNESFFQAYKKTIDYLKLRVSYGLTGSNNTNPWQWQQAYNFKASSGAYIGNSMTPGISLGGTTNPNITWEKNYNTNVGIDIALPDRLVSATVEYWYKKTTDILGARNASVPATVGATLPAVNYGQASAKGWEINVNHEKQFDDFFYKAGINWSTSSNKYLLVDQPTSVRSLDNKIGNPVNGLITGYVSEGIIRTQAQADAILAKTPGFTTFGYKPQPGMLLYKDIRGPYGKDTPDGIIDANDQIPISYNSVPRINYGFNITAGWKNIQVTAIFAGMAKYDIMPVQTFARDPYTLQGYNTLSMWKDAWTPQTAETATLPSAAMNDVSGMSNAEVQSTFWLTNGAFLRFKTLLINYNLPAKWFKNTQLQSARFYFNAENLFCWNHTGYYDPELGGDFRLYPLMKNFTFGANINF</sequence>
<organism evidence="3 4">
    <name type="scientific">Danxiaibacter flavus</name>
    <dbReference type="NCBI Taxonomy" id="3049108"/>
    <lineage>
        <taxon>Bacteria</taxon>
        <taxon>Pseudomonadati</taxon>
        <taxon>Bacteroidota</taxon>
        <taxon>Chitinophagia</taxon>
        <taxon>Chitinophagales</taxon>
        <taxon>Chitinophagaceae</taxon>
        <taxon>Danxiaibacter</taxon>
    </lineage>
</organism>
<dbReference type="InterPro" id="IPR037066">
    <property type="entry name" value="Plug_dom_sf"/>
</dbReference>
<dbReference type="InterPro" id="IPR012910">
    <property type="entry name" value="Plug_dom"/>
</dbReference>
<keyword evidence="1" id="KW-1134">Transmembrane beta strand</keyword>
<comment type="caution">
    <text evidence="3">The sequence shown here is derived from an EMBL/GenBank/DDBJ whole genome shotgun (WGS) entry which is preliminary data.</text>
</comment>
<keyword evidence="3" id="KW-0675">Receptor</keyword>
<comment type="subcellular location">
    <subcellularLocation>
        <location evidence="1">Cell outer membrane</location>
        <topology evidence="1">Multi-pass membrane protein</topology>
    </subcellularLocation>
</comment>
<keyword evidence="1" id="KW-0472">Membrane</keyword>
<dbReference type="EMBL" id="JAULBC010000003">
    <property type="protein sequence ID" value="MEX6688325.1"/>
    <property type="molecule type" value="Genomic_DNA"/>
</dbReference>
<dbReference type="InterPro" id="IPR023996">
    <property type="entry name" value="TonB-dep_OMP_SusC/RagA"/>
</dbReference>
<dbReference type="SUPFAM" id="SSF56935">
    <property type="entry name" value="Porins"/>
    <property type="match status" value="1"/>
</dbReference>
<dbReference type="InterPro" id="IPR008969">
    <property type="entry name" value="CarboxyPept-like_regulatory"/>
</dbReference>
<keyword evidence="1" id="KW-0812">Transmembrane</keyword>
<gene>
    <name evidence="3" type="ORF">QTN47_12500</name>
</gene>
<evidence type="ECO:0000256" key="1">
    <source>
        <dbReference type="PROSITE-ProRule" id="PRU01360"/>
    </source>
</evidence>
<evidence type="ECO:0000313" key="3">
    <source>
        <dbReference type="EMBL" id="MEX6688325.1"/>
    </source>
</evidence>
<accession>A0ABV3ZFF5</accession>
<dbReference type="NCBIfam" id="TIGR04057">
    <property type="entry name" value="SusC_RagA_signa"/>
    <property type="match status" value="1"/>
</dbReference>
<comment type="similarity">
    <text evidence="1">Belongs to the TonB-dependent receptor family.</text>
</comment>
<dbReference type="SUPFAM" id="SSF49464">
    <property type="entry name" value="Carboxypeptidase regulatory domain-like"/>
    <property type="match status" value="1"/>
</dbReference>
<feature type="domain" description="TonB-dependent receptor plug" evidence="2">
    <location>
        <begin position="225"/>
        <end position="333"/>
    </location>
</feature>
<dbReference type="NCBIfam" id="TIGR04056">
    <property type="entry name" value="OMP_RagA_SusC"/>
    <property type="match status" value="1"/>
</dbReference>
<keyword evidence="1" id="KW-0813">Transport</keyword>